<evidence type="ECO:0000256" key="2">
    <source>
        <dbReference type="ARBA" id="ARBA00023125"/>
    </source>
</evidence>
<protein>
    <submittedName>
        <fullName evidence="5">Transcriptional regulator</fullName>
    </submittedName>
</protein>
<dbReference type="PROSITE" id="PS51118">
    <property type="entry name" value="HTH_HXLR"/>
    <property type="match status" value="1"/>
</dbReference>
<feature type="domain" description="HTH hxlR-type" evidence="4">
    <location>
        <begin position="20"/>
        <end position="115"/>
    </location>
</feature>
<dbReference type="PANTHER" id="PTHR33204:SF37">
    <property type="entry name" value="HTH-TYPE TRANSCRIPTIONAL REGULATOR YODB"/>
    <property type="match status" value="1"/>
</dbReference>
<evidence type="ECO:0000313" key="6">
    <source>
        <dbReference type="Proteomes" id="UP000319498"/>
    </source>
</evidence>
<evidence type="ECO:0000256" key="1">
    <source>
        <dbReference type="ARBA" id="ARBA00023015"/>
    </source>
</evidence>
<proteinExistence type="predicted"/>
<gene>
    <name evidence="5" type="ORF">BFO01nite_14610</name>
</gene>
<dbReference type="Gene3D" id="1.10.10.10">
    <property type="entry name" value="Winged helix-like DNA-binding domain superfamily/Winged helix DNA-binding domain"/>
    <property type="match status" value="1"/>
</dbReference>
<organism evidence="5 6">
    <name type="scientific">Brevibacillus formosus</name>
    <dbReference type="NCBI Taxonomy" id="54913"/>
    <lineage>
        <taxon>Bacteria</taxon>
        <taxon>Bacillati</taxon>
        <taxon>Bacillota</taxon>
        <taxon>Bacilli</taxon>
        <taxon>Bacillales</taxon>
        <taxon>Paenibacillaceae</taxon>
        <taxon>Brevibacillus</taxon>
    </lineage>
</organism>
<keyword evidence="3" id="KW-0804">Transcription</keyword>
<evidence type="ECO:0000256" key="3">
    <source>
        <dbReference type="ARBA" id="ARBA00023163"/>
    </source>
</evidence>
<dbReference type="InterPro" id="IPR002577">
    <property type="entry name" value="HTH_HxlR"/>
</dbReference>
<dbReference type="EMBL" id="BJOL01000008">
    <property type="protein sequence ID" value="GED57329.1"/>
    <property type="molecule type" value="Genomic_DNA"/>
</dbReference>
<evidence type="ECO:0000259" key="4">
    <source>
        <dbReference type="PROSITE" id="PS51118"/>
    </source>
</evidence>
<accession>A0ABQ0T5A1</accession>
<reference evidence="5 6" key="1">
    <citation type="submission" date="2019-06" db="EMBL/GenBank/DDBJ databases">
        <title>Whole genome shotgun sequence of Brevibacillus formosus NBRC 15716.</title>
        <authorList>
            <person name="Hosoyama A."/>
            <person name="Uohara A."/>
            <person name="Ohji S."/>
            <person name="Ichikawa N."/>
        </authorList>
    </citation>
    <scope>NUCLEOTIDE SEQUENCE [LARGE SCALE GENOMIC DNA]</scope>
    <source>
        <strain evidence="5 6">NBRC 15716</strain>
    </source>
</reference>
<name>A0ABQ0T5A1_9BACL</name>
<evidence type="ECO:0000313" key="5">
    <source>
        <dbReference type="EMBL" id="GED57329.1"/>
    </source>
</evidence>
<keyword evidence="1" id="KW-0805">Transcription regulation</keyword>
<sequence length="115" mass="13665">MLQDRGDADMSHDFSGEHMCPKYECAINVLGKRWTGLIIHVLLRGTVRFKDIREMVPHMSDKMLSERLKELEELEILERKVYPEIPVRIEYELTEKGKDLRPVIDSIHEWGQKWM</sequence>
<keyword evidence="2" id="KW-0238">DNA-binding</keyword>
<dbReference type="PANTHER" id="PTHR33204">
    <property type="entry name" value="TRANSCRIPTIONAL REGULATOR, MARR FAMILY"/>
    <property type="match status" value="1"/>
</dbReference>
<dbReference type="Proteomes" id="UP000319498">
    <property type="component" value="Unassembled WGS sequence"/>
</dbReference>
<dbReference type="Pfam" id="PF01638">
    <property type="entry name" value="HxlR"/>
    <property type="match status" value="1"/>
</dbReference>
<dbReference type="InterPro" id="IPR036390">
    <property type="entry name" value="WH_DNA-bd_sf"/>
</dbReference>
<keyword evidence="6" id="KW-1185">Reference proteome</keyword>
<dbReference type="SUPFAM" id="SSF46785">
    <property type="entry name" value="Winged helix' DNA-binding domain"/>
    <property type="match status" value="1"/>
</dbReference>
<dbReference type="InterPro" id="IPR036388">
    <property type="entry name" value="WH-like_DNA-bd_sf"/>
</dbReference>
<comment type="caution">
    <text evidence="5">The sequence shown here is derived from an EMBL/GenBank/DDBJ whole genome shotgun (WGS) entry which is preliminary data.</text>
</comment>